<keyword evidence="3" id="KW-1185">Reference proteome</keyword>
<reference evidence="2" key="2">
    <citation type="submission" date="2025-09" db="UniProtKB">
        <authorList>
            <consortium name="Ensembl"/>
        </authorList>
    </citation>
    <scope>IDENTIFICATION</scope>
</reference>
<evidence type="ECO:0000313" key="2">
    <source>
        <dbReference type="Ensembl" id="ENSCPGP00000013572.1"/>
    </source>
</evidence>
<feature type="region of interest" description="Disordered" evidence="1">
    <location>
        <begin position="1"/>
        <end position="61"/>
    </location>
</feature>
<protein>
    <submittedName>
        <fullName evidence="2">Uncharacterized protein</fullName>
    </submittedName>
</protein>
<evidence type="ECO:0000256" key="1">
    <source>
        <dbReference type="SAM" id="MobiDB-lite"/>
    </source>
</evidence>
<accession>A0A8C3JWQ3</accession>
<feature type="compositionally biased region" description="Low complexity" evidence="1">
    <location>
        <begin position="32"/>
        <end position="48"/>
    </location>
</feature>
<dbReference type="Proteomes" id="UP000694419">
    <property type="component" value="Unplaced"/>
</dbReference>
<proteinExistence type="predicted"/>
<feature type="region of interest" description="Disordered" evidence="1">
    <location>
        <begin position="155"/>
        <end position="212"/>
    </location>
</feature>
<dbReference type="AlphaFoldDB" id="A0A8C3JWQ3"/>
<name>A0A8C3JWQ3_9CHAR</name>
<sequence length="212" mass="22496">QCPTQAHGGDKCPSPGHRGPQRPATPLFQGLPPCGWWGPRGAAPAGWRSSTPGSGAPSAMTCGGCRTRRWSAGSWAVGLPSMHPGQLFLARAPGPSGWTMCGAKGMSRPCWGAQLLPGVSPIASTGRTLPLSAQVLATGGREGWDLCPRRGDHPVNTPWRLPAPRYPQHSFSTPWRSSAPRHPQHPCSTPQRPSETRHPQHSQSTPQMPSAP</sequence>
<evidence type="ECO:0000313" key="3">
    <source>
        <dbReference type="Proteomes" id="UP000694419"/>
    </source>
</evidence>
<organism evidence="2 3">
    <name type="scientific">Calidris pygmaea</name>
    <name type="common">Spoon-billed sandpiper</name>
    <dbReference type="NCBI Taxonomy" id="425635"/>
    <lineage>
        <taxon>Eukaryota</taxon>
        <taxon>Metazoa</taxon>
        <taxon>Chordata</taxon>
        <taxon>Craniata</taxon>
        <taxon>Vertebrata</taxon>
        <taxon>Euteleostomi</taxon>
        <taxon>Archelosauria</taxon>
        <taxon>Archosauria</taxon>
        <taxon>Dinosauria</taxon>
        <taxon>Saurischia</taxon>
        <taxon>Theropoda</taxon>
        <taxon>Coelurosauria</taxon>
        <taxon>Aves</taxon>
        <taxon>Neognathae</taxon>
        <taxon>Neoaves</taxon>
        <taxon>Charadriiformes</taxon>
        <taxon>Scolopacidae</taxon>
        <taxon>Calidris</taxon>
    </lineage>
</organism>
<dbReference type="Ensembl" id="ENSCPGT00000014881.1">
    <property type="protein sequence ID" value="ENSCPGP00000013572.1"/>
    <property type="gene ID" value="ENSCPGG00000009622.1"/>
</dbReference>
<reference evidence="2" key="1">
    <citation type="submission" date="2025-08" db="UniProtKB">
        <authorList>
            <consortium name="Ensembl"/>
        </authorList>
    </citation>
    <scope>IDENTIFICATION</scope>
</reference>
<feature type="compositionally biased region" description="Polar residues" evidence="1">
    <location>
        <begin position="201"/>
        <end position="212"/>
    </location>
</feature>